<dbReference type="EMBL" id="JAGPNK010000014">
    <property type="protein sequence ID" value="KAH7308997.1"/>
    <property type="molecule type" value="Genomic_DNA"/>
</dbReference>
<dbReference type="OrthoDB" id="4763081at2759"/>
<evidence type="ECO:0000313" key="2">
    <source>
        <dbReference type="Proteomes" id="UP000813444"/>
    </source>
</evidence>
<evidence type="ECO:0000313" key="1">
    <source>
        <dbReference type="EMBL" id="KAH7308997.1"/>
    </source>
</evidence>
<sequence length="643" mass="72349">MSSGPPLEGPWQLAAFPDGYEDVSRPPPGAEPLDFGWYNRGPASHVQSNNHVTLRSQCGACGLLFTIGEDVTALICTRAASRSLAVKIPFPDVRREVSDGQRRFCRVYECIDCEFSPESATVHTRCYNFYMKHATAADKQRRLYIYACCVSPWPRCPPLELKPRFNQDRVGQLTRQMCFERVPEIATLPGEISDMIVSESETDELRSMAAVLDVIDFIDKAPENTMLAVPLREIVSWVRRSDPITGPPASPYDMRLTIDSKGILGIDRKMPDDPPFIVRDDHYAYAHYRVPPLMAGHPGVMAYFMFGMCRLVSRNVIFQPWDIPTHLSIPILDHSPDYWTLHLPYQVYEELYMHRVATIQLGAVTGITFFYRDNQTIGIHGHTASSPTAVDTYRKLRPIERATCVWVYVPLPHADTITAFGVRANPDNVRELKPNYRPCYLMRTTLMGDFTFGPYNFPPFHQEVVLSASRDSTLIHTVSKLSTRRPLVTLSTVLGLNPFHLLDTSDYTFAQPTTKSPIPSACYSRASLEDVARVHVFRGPLPDRLLRGLLFEYHNGGQRAVGECRLGHVAAEVCSDLASLGFTSARRMDVAAGKFYKGVVASTALPRLEPGERDPDPMWDRCTGGHTVEMWFSDKEAVLIVLR</sequence>
<dbReference type="AlphaFoldDB" id="A0A8K0SLN0"/>
<protein>
    <submittedName>
        <fullName evidence="1">Uncharacterized protein</fullName>
    </submittedName>
</protein>
<keyword evidence="2" id="KW-1185">Reference proteome</keyword>
<organism evidence="1 2">
    <name type="scientific">Stachybotrys elegans</name>
    <dbReference type="NCBI Taxonomy" id="80388"/>
    <lineage>
        <taxon>Eukaryota</taxon>
        <taxon>Fungi</taxon>
        <taxon>Dikarya</taxon>
        <taxon>Ascomycota</taxon>
        <taxon>Pezizomycotina</taxon>
        <taxon>Sordariomycetes</taxon>
        <taxon>Hypocreomycetidae</taxon>
        <taxon>Hypocreales</taxon>
        <taxon>Stachybotryaceae</taxon>
        <taxon>Stachybotrys</taxon>
    </lineage>
</organism>
<comment type="caution">
    <text evidence="1">The sequence shown here is derived from an EMBL/GenBank/DDBJ whole genome shotgun (WGS) entry which is preliminary data.</text>
</comment>
<dbReference type="Proteomes" id="UP000813444">
    <property type="component" value="Unassembled WGS sequence"/>
</dbReference>
<accession>A0A8K0SLN0</accession>
<proteinExistence type="predicted"/>
<name>A0A8K0SLN0_9HYPO</name>
<reference evidence="1" key="1">
    <citation type="journal article" date="2021" name="Nat. Commun.">
        <title>Genetic determinants of endophytism in the Arabidopsis root mycobiome.</title>
        <authorList>
            <person name="Mesny F."/>
            <person name="Miyauchi S."/>
            <person name="Thiergart T."/>
            <person name="Pickel B."/>
            <person name="Atanasova L."/>
            <person name="Karlsson M."/>
            <person name="Huettel B."/>
            <person name="Barry K.W."/>
            <person name="Haridas S."/>
            <person name="Chen C."/>
            <person name="Bauer D."/>
            <person name="Andreopoulos W."/>
            <person name="Pangilinan J."/>
            <person name="LaButti K."/>
            <person name="Riley R."/>
            <person name="Lipzen A."/>
            <person name="Clum A."/>
            <person name="Drula E."/>
            <person name="Henrissat B."/>
            <person name="Kohler A."/>
            <person name="Grigoriev I.V."/>
            <person name="Martin F.M."/>
            <person name="Hacquard S."/>
        </authorList>
    </citation>
    <scope>NUCLEOTIDE SEQUENCE</scope>
    <source>
        <strain evidence="1">MPI-CAGE-CH-0235</strain>
    </source>
</reference>
<gene>
    <name evidence="1" type="ORF">B0I35DRAFT_482745</name>
</gene>